<protein>
    <submittedName>
        <fullName evidence="1">Alpha/beta-hydrolase</fullName>
    </submittedName>
</protein>
<evidence type="ECO:0000313" key="1">
    <source>
        <dbReference type="EMBL" id="KAI4859919.1"/>
    </source>
</evidence>
<comment type="caution">
    <text evidence="1">The sequence shown here is derived from an EMBL/GenBank/DDBJ whole genome shotgun (WGS) entry which is preliminary data.</text>
</comment>
<keyword evidence="2" id="KW-1185">Reference proteome</keyword>
<organism evidence="1 2">
    <name type="scientific">Hypoxylon rubiginosum</name>
    <dbReference type="NCBI Taxonomy" id="110542"/>
    <lineage>
        <taxon>Eukaryota</taxon>
        <taxon>Fungi</taxon>
        <taxon>Dikarya</taxon>
        <taxon>Ascomycota</taxon>
        <taxon>Pezizomycotina</taxon>
        <taxon>Sordariomycetes</taxon>
        <taxon>Xylariomycetidae</taxon>
        <taxon>Xylariales</taxon>
        <taxon>Hypoxylaceae</taxon>
        <taxon>Hypoxylon</taxon>
    </lineage>
</organism>
<dbReference type="EMBL" id="MU393607">
    <property type="protein sequence ID" value="KAI4859919.1"/>
    <property type="molecule type" value="Genomic_DNA"/>
</dbReference>
<evidence type="ECO:0000313" key="2">
    <source>
        <dbReference type="Proteomes" id="UP001497700"/>
    </source>
</evidence>
<accession>A0ACB9YLT4</accession>
<sequence>MPFRGVTRLPIRAIPIRASIPSRPSTTPRISIADNSNCNTFACSRRYHLEGLVLAPVIFSGLFVALWTWKCFMMVTFQNKIIYMPGLPPNARREKIQDYASRCGGLQWREERTRAADGTDLALCVTDVDLGSGVASTSTSTSTSTSASPFTPTPGRPDMAFYVLYFQGNASSIPPRLPDLSSALCMLKRQSMQWHGKNVRCTMVCLSYRGYWTSRGRPTEKGLNMDAAAALNWISQLHYKFRGGEAEESRTSAKLVLWGQSIGAGVATNLAAEAPISADVHLDSIILETPFTSIRAMLEVLYPQKWLPYRHLWPFLRSQLDSWKNLGIISQKYRNRAPPPEVFILEAAKDELVPPELSQKLYDRCLDVHLPVTRRAVAGAFHNDAMFRGEGRRAVSEFLSYRISSTRVRT</sequence>
<reference evidence="1 2" key="1">
    <citation type="journal article" date="2022" name="New Phytol.">
        <title>Ecological generalism drives hyperdiversity of secondary metabolite gene clusters in xylarialean endophytes.</title>
        <authorList>
            <person name="Franco M.E.E."/>
            <person name="Wisecaver J.H."/>
            <person name="Arnold A.E."/>
            <person name="Ju Y.M."/>
            <person name="Slot J.C."/>
            <person name="Ahrendt S."/>
            <person name="Moore L.P."/>
            <person name="Eastman K.E."/>
            <person name="Scott K."/>
            <person name="Konkel Z."/>
            <person name="Mondo S.J."/>
            <person name="Kuo A."/>
            <person name="Hayes R.D."/>
            <person name="Haridas S."/>
            <person name="Andreopoulos B."/>
            <person name="Riley R."/>
            <person name="LaButti K."/>
            <person name="Pangilinan J."/>
            <person name="Lipzen A."/>
            <person name="Amirebrahimi M."/>
            <person name="Yan J."/>
            <person name="Adam C."/>
            <person name="Keymanesh K."/>
            <person name="Ng V."/>
            <person name="Louie K."/>
            <person name="Northen T."/>
            <person name="Drula E."/>
            <person name="Henrissat B."/>
            <person name="Hsieh H.M."/>
            <person name="Youens-Clark K."/>
            <person name="Lutzoni F."/>
            <person name="Miadlikowska J."/>
            <person name="Eastwood D.C."/>
            <person name="Hamelin R.C."/>
            <person name="Grigoriev I.V."/>
            <person name="U'Ren J.M."/>
        </authorList>
    </citation>
    <scope>NUCLEOTIDE SEQUENCE [LARGE SCALE GENOMIC DNA]</scope>
    <source>
        <strain evidence="1 2">CBS 119005</strain>
    </source>
</reference>
<proteinExistence type="predicted"/>
<dbReference type="Proteomes" id="UP001497700">
    <property type="component" value="Unassembled WGS sequence"/>
</dbReference>
<gene>
    <name evidence="1" type="ORF">F4820DRAFT_132077</name>
</gene>
<name>A0ACB9YLT4_9PEZI</name>